<feature type="active site" description="Proton acceptor" evidence="2">
    <location>
        <position position="144"/>
    </location>
</feature>
<protein>
    <submittedName>
        <fullName evidence="5">Acetyltransferase</fullName>
    </submittedName>
</protein>
<dbReference type="Gene3D" id="2.160.10.10">
    <property type="entry name" value="Hexapeptide repeat proteins"/>
    <property type="match status" value="1"/>
</dbReference>
<dbReference type="InterPro" id="IPR041561">
    <property type="entry name" value="PglD_N"/>
</dbReference>
<name>A0A932A6L9_9BACT</name>
<dbReference type="InterPro" id="IPR020019">
    <property type="entry name" value="AcTrfase_PglD-like"/>
</dbReference>
<dbReference type="InterPro" id="IPR011004">
    <property type="entry name" value="Trimer_LpxA-like_sf"/>
</dbReference>
<evidence type="ECO:0000259" key="4">
    <source>
        <dbReference type="Pfam" id="PF17836"/>
    </source>
</evidence>
<dbReference type="PANTHER" id="PTHR43300">
    <property type="entry name" value="ACETYLTRANSFERASE"/>
    <property type="match status" value="1"/>
</dbReference>
<evidence type="ECO:0000313" key="5">
    <source>
        <dbReference type="EMBL" id="MBI2677659.1"/>
    </source>
</evidence>
<comment type="similarity">
    <text evidence="1">Belongs to the transferase hexapeptide repeat family.</text>
</comment>
<feature type="site" description="Increases basicity of active site His" evidence="2">
    <location>
        <position position="145"/>
    </location>
</feature>
<dbReference type="NCBIfam" id="TIGR03570">
    <property type="entry name" value="NeuD_NnaD"/>
    <property type="match status" value="1"/>
</dbReference>
<dbReference type="Pfam" id="PF00132">
    <property type="entry name" value="Hexapep"/>
    <property type="match status" value="1"/>
</dbReference>
<evidence type="ECO:0000256" key="2">
    <source>
        <dbReference type="PIRSR" id="PIRSR620019-1"/>
    </source>
</evidence>
<dbReference type="SUPFAM" id="SSF51161">
    <property type="entry name" value="Trimeric LpxA-like enzymes"/>
    <property type="match status" value="1"/>
</dbReference>
<organism evidence="5 6">
    <name type="scientific">Candidatus Korobacter versatilis</name>
    <dbReference type="NCBI Taxonomy" id="658062"/>
    <lineage>
        <taxon>Bacteria</taxon>
        <taxon>Pseudomonadati</taxon>
        <taxon>Acidobacteriota</taxon>
        <taxon>Terriglobia</taxon>
        <taxon>Terriglobales</taxon>
        <taxon>Candidatus Korobacteraceae</taxon>
        <taxon>Candidatus Korobacter</taxon>
    </lineage>
</organism>
<reference evidence="5" key="1">
    <citation type="submission" date="2020-07" db="EMBL/GenBank/DDBJ databases">
        <title>Huge and variable diversity of episymbiotic CPR bacteria and DPANN archaea in groundwater ecosystems.</title>
        <authorList>
            <person name="He C.Y."/>
            <person name="Keren R."/>
            <person name="Whittaker M."/>
            <person name="Farag I.F."/>
            <person name="Doudna J."/>
            <person name="Cate J.H.D."/>
            <person name="Banfield J.F."/>
        </authorList>
    </citation>
    <scope>NUCLEOTIDE SEQUENCE</scope>
    <source>
        <strain evidence="5">NC_groundwater_580_Pr5_B-0.1um_64_19</strain>
    </source>
</reference>
<gene>
    <name evidence="5" type="ORF">HYX28_02645</name>
</gene>
<proteinExistence type="inferred from homology"/>
<dbReference type="CDD" id="cd03360">
    <property type="entry name" value="LbH_AT_putative"/>
    <property type="match status" value="1"/>
</dbReference>
<dbReference type="EMBL" id="JACPNR010000004">
    <property type="protein sequence ID" value="MBI2677659.1"/>
    <property type="molecule type" value="Genomic_DNA"/>
</dbReference>
<dbReference type="InterPro" id="IPR001451">
    <property type="entry name" value="Hexapep"/>
</dbReference>
<dbReference type="Pfam" id="PF17836">
    <property type="entry name" value="PglD_N"/>
    <property type="match status" value="1"/>
</dbReference>
<evidence type="ECO:0000256" key="3">
    <source>
        <dbReference type="PIRSR" id="PIRSR620019-2"/>
    </source>
</evidence>
<comment type="caution">
    <text evidence="5">The sequence shown here is derived from an EMBL/GenBank/DDBJ whole genome shotgun (WGS) entry which is preliminary data.</text>
</comment>
<dbReference type="InterPro" id="IPR050179">
    <property type="entry name" value="Trans_hexapeptide_repeat"/>
</dbReference>
<evidence type="ECO:0000313" key="6">
    <source>
        <dbReference type="Proteomes" id="UP000779809"/>
    </source>
</evidence>
<feature type="binding site" evidence="3">
    <location>
        <position position="153"/>
    </location>
    <ligand>
        <name>acetyl-CoA</name>
        <dbReference type="ChEBI" id="CHEBI:57288"/>
    </ligand>
</feature>
<sequence>MSAPIPVVMFGGGGHGRVLLDAVRLQGGYDIKAIVDAQPALRGEQLDGVPIVGGDEELPRLLREGTRHAVVAIGSVSNNSQRAELFARIKAMGFTFVNVVHPSAVVSPSARLGEGTVVLAGAIVGPGTVVGANVIINSRASVDHDCSIGDHVHIAPGAVLSGSVSVSDMAFIGAGATIKQGTRIGRSALVALGAAVIRDVPDGAAVAGVPAKAFDKKKGSGLA</sequence>
<dbReference type="PANTHER" id="PTHR43300:SF7">
    <property type="entry name" value="UDP-N-ACETYLBACILLOSAMINE N-ACETYLTRANSFERASE"/>
    <property type="match status" value="1"/>
</dbReference>
<evidence type="ECO:0000256" key="1">
    <source>
        <dbReference type="ARBA" id="ARBA00007274"/>
    </source>
</evidence>
<dbReference type="Gene3D" id="3.40.50.20">
    <property type="match status" value="1"/>
</dbReference>
<feature type="domain" description="PglD N-terminal" evidence="4">
    <location>
        <begin position="7"/>
        <end position="88"/>
    </location>
</feature>
<dbReference type="AlphaFoldDB" id="A0A932A6L9"/>
<accession>A0A932A6L9</accession>
<feature type="binding site" evidence="3">
    <location>
        <position position="74"/>
    </location>
    <ligand>
        <name>substrate</name>
    </ligand>
</feature>
<dbReference type="Proteomes" id="UP000779809">
    <property type="component" value="Unassembled WGS sequence"/>
</dbReference>